<name>A4CYJ5_9CNID</name>
<dbReference type="GO" id="GO:0007155">
    <property type="term" value="P:cell adhesion"/>
    <property type="evidence" value="ECO:0007669"/>
    <property type="project" value="InterPro"/>
</dbReference>
<feature type="chain" id="PRO_5002667844" evidence="1">
    <location>
        <begin position="22"/>
        <end position="140"/>
    </location>
</feature>
<organism evidence="3">
    <name type="scientific">Sclerophytum lochmodes</name>
    <dbReference type="NCBI Taxonomy" id="3286417"/>
    <lineage>
        <taxon>Eukaryota</taxon>
        <taxon>Metazoa</taxon>
        <taxon>Cnidaria</taxon>
        <taxon>Anthozoa</taxon>
        <taxon>Octocorallia</taxon>
        <taxon>Malacalcyonacea</taxon>
        <taxon>Sarcophytidae</taxon>
        <taxon>Sclerophytum</taxon>
    </lineage>
</organism>
<feature type="domain" description="H-type lectin" evidence="2">
    <location>
        <begin position="76"/>
        <end position="138"/>
    </location>
</feature>
<sequence length="140" mass="15957">MKLIWGIVIAVFVANCAVNQGARITFHEMPKTLGKTVGDFERLSKRRLIHVSRCEMGTSSHRCWPRECDTSSDEAISFWPPFENTPKVIVSFGMLDVDNSHNLRVNSSADDVTVGGFTLHYNSWYTTIVWNYKLIWIACD</sequence>
<dbReference type="InterPro" id="IPR037221">
    <property type="entry name" value="H-type_lectin_dom_sf"/>
</dbReference>
<dbReference type="SUPFAM" id="SSF141086">
    <property type="entry name" value="Agglutinin HPA-like"/>
    <property type="match status" value="1"/>
</dbReference>
<keyword evidence="3" id="KW-0430">Lectin</keyword>
<keyword evidence="1" id="KW-0732">Signal</keyword>
<evidence type="ECO:0000313" key="3">
    <source>
        <dbReference type="EMBL" id="BAD97418.1"/>
    </source>
</evidence>
<dbReference type="Gene3D" id="2.60.40.2080">
    <property type="match status" value="1"/>
</dbReference>
<dbReference type="GO" id="GO:0030246">
    <property type="term" value="F:carbohydrate binding"/>
    <property type="evidence" value="ECO:0007669"/>
    <property type="project" value="UniProtKB-KW"/>
</dbReference>
<evidence type="ECO:0000256" key="1">
    <source>
        <dbReference type="SAM" id="SignalP"/>
    </source>
</evidence>
<proteinExistence type="evidence at transcript level"/>
<accession>A4CYJ5</accession>
<protein>
    <submittedName>
        <fullName evidence="3">Galactose-binding lectin</fullName>
    </submittedName>
</protein>
<dbReference type="EMBL" id="AB195426">
    <property type="protein sequence ID" value="BAD97418.1"/>
    <property type="molecule type" value="mRNA"/>
</dbReference>
<evidence type="ECO:0000259" key="2">
    <source>
        <dbReference type="Pfam" id="PF09458"/>
    </source>
</evidence>
<gene>
    <name evidence="3" type="primary">sll-2a</name>
</gene>
<reference evidence="3" key="1">
    <citation type="journal article" date="2005" name="Biochem. Biophys. Res. Commun.">
        <title>Cloning and characterization of a lectin from the octocoral Sinularia lochmodes.</title>
        <authorList>
            <person name="Jimbo M."/>
            <person name="Koike K."/>
            <person name="Sakai R."/>
            <person name="Muramoto K."/>
            <person name="Kamiya H."/>
        </authorList>
    </citation>
    <scope>NUCLEOTIDE SEQUENCE</scope>
</reference>
<dbReference type="Pfam" id="PF09458">
    <property type="entry name" value="H_lectin"/>
    <property type="match status" value="1"/>
</dbReference>
<dbReference type="AlphaFoldDB" id="A4CYJ5"/>
<dbReference type="InterPro" id="IPR019019">
    <property type="entry name" value="H-type_lectin_domain"/>
</dbReference>
<feature type="signal peptide" evidence="1">
    <location>
        <begin position="1"/>
        <end position="21"/>
    </location>
</feature>